<protein>
    <recommendedName>
        <fullName evidence="4">DUF2812 domain-containing protein</fullName>
    </recommendedName>
</protein>
<keyword evidence="1" id="KW-0812">Transmembrane</keyword>
<keyword evidence="3" id="KW-1185">Reference proteome</keyword>
<feature type="transmembrane region" description="Helical" evidence="1">
    <location>
        <begin position="179"/>
        <end position="204"/>
    </location>
</feature>
<dbReference type="EMBL" id="JACHON010000017">
    <property type="protein sequence ID" value="MBB6513802.1"/>
    <property type="molecule type" value="Genomic_DNA"/>
</dbReference>
<dbReference type="Pfam" id="PF11193">
    <property type="entry name" value="DUF2812"/>
    <property type="match status" value="1"/>
</dbReference>
<feature type="transmembrane region" description="Helical" evidence="1">
    <location>
        <begin position="210"/>
        <end position="233"/>
    </location>
</feature>
<dbReference type="InterPro" id="IPR021359">
    <property type="entry name" value="DUF2812"/>
</dbReference>
<comment type="caution">
    <text evidence="2">The sequence shown here is derived from an EMBL/GenBank/DDBJ whole genome shotgun (WGS) entry which is preliminary data.</text>
</comment>
<proteinExistence type="predicted"/>
<dbReference type="RefSeq" id="WP_184249622.1">
    <property type="nucleotide sequence ID" value="NZ_BAAACU010000015.1"/>
</dbReference>
<evidence type="ECO:0000256" key="1">
    <source>
        <dbReference type="SAM" id="Phobius"/>
    </source>
</evidence>
<feature type="transmembrane region" description="Helical" evidence="1">
    <location>
        <begin position="121"/>
        <end position="141"/>
    </location>
</feature>
<organism evidence="2 3">
    <name type="scientific">Gracilibacillus halotolerans</name>
    <dbReference type="NCBI Taxonomy" id="74386"/>
    <lineage>
        <taxon>Bacteria</taxon>
        <taxon>Bacillati</taxon>
        <taxon>Bacillota</taxon>
        <taxon>Bacilli</taxon>
        <taxon>Bacillales</taxon>
        <taxon>Bacillaceae</taxon>
        <taxon>Gracilibacillus</taxon>
    </lineage>
</organism>
<sequence length="237" mass="26730">MSRMKYIMSGGLAFSENKDMEKLRKYSLKGWHVREFKFMGYLLEKDESKDYIYNIDYRLLEENEKEEYFNVFTTSGWFHVASEGDVHLFRAKPGTRPIYTDNDTTIEKYENSSNLLNKSSLPLILLTIVAWIGSALSTAALHTTLEVIAIVLTIIAVPAAFTLLAAYRNKWKVEGKRGLVTLTRLVPYLFILAGVIALLSIFGSNLTVKIITSALIGGVGLPLAIWLITSVYYKVKA</sequence>
<keyword evidence="1" id="KW-1133">Transmembrane helix</keyword>
<dbReference type="Proteomes" id="UP000572212">
    <property type="component" value="Unassembled WGS sequence"/>
</dbReference>
<evidence type="ECO:0000313" key="3">
    <source>
        <dbReference type="Proteomes" id="UP000572212"/>
    </source>
</evidence>
<feature type="transmembrane region" description="Helical" evidence="1">
    <location>
        <begin position="147"/>
        <end position="167"/>
    </location>
</feature>
<evidence type="ECO:0008006" key="4">
    <source>
        <dbReference type="Google" id="ProtNLM"/>
    </source>
</evidence>
<evidence type="ECO:0000313" key="2">
    <source>
        <dbReference type="EMBL" id="MBB6513802.1"/>
    </source>
</evidence>
<reference evidence="2 3" key="1">
    <citation type="submission" date="2020-08" db="EMBL/GenBank/DDBJ databases">
        <title>Genomic Encyclopedia of Type Strains, Phase IV (KMG-IV): sequencing the most valuable type-strain genomes for metagenomic binning, comparative biology and taxonomic classification.</title>
        <authorList>
            <person name="Goeker M."/>
        </authorList>
    </citation>
    <scope>NUCLEOTIDE SEQUENCE [LARGE SCALE GENOMIC DNA]</scope>
    <source>
        <strain evidence="2 3">DSM 11805</strain>
    </source>
</reference>
<gene>
    <name evidence="2" type="ORF">GGQ92_002621</name>
</gene>
<keyword evidence="1" id="KW-0472">Membrane</keyword>
<accession>A0A841RPL1</accession>
<name>A0A841RPL1_9BACI</name>
<dbReference type="AlphaFoldDB" id="A0A841RPL1"/>